<evidence type="ECO:0000256" key="7">
    <source>
        <dbReference type="ARBA" id="ARBA00069787"/>
    </source>
</evidence>
<dbReference type="GO" id="GO:0051896">
    <property type="term" value="P:regulation of phosphatidylinositol 3-kinase/protein kinase B signal transduction"/>
    <property type="evidence" value="ECO:0007669"/>
    <property type="project" value="InterPro"/>
</dbReference>
<dbReference type="InterPro" id="IPR038926">
    <property type="entry name" value="CEP55"/>
</dbReference>
<dbReference type="PANTHER" id="PTHR31838:SF1">
    <property type="entry name" value="CENTROSOMAL PROTEIN OF 55 KDA"/>
    <property type="match status" value="1"/>
</dbReference>
<feature type="coiled-coil region" evidence="8">
    <location>
        <begin position="229"/>
        <end position="327"/>
    </location>
</feature>
<dbReference type="FunFam" id="1.20.5.1180:FF:000002">
    <property type="entry name" value="Centrosomal protein of 55 kDa"/>
    <property type="match status" value="1"/>
</dbReference>
<evidence type="ECO:0000256" key="1">
    <source>
        <dbReference type="ARBA" id="ARBA00004114"/>
    </source>
</evidence>
<evidence type="ECO:0000256" key="2">
    <source>
        <dbReference type="ARBA" id="ARBA00004476"/>
    </source>
</evidence>
<name>V9KWT2_CALMI</name>
<evidence type="ECO:0000256" key="5">
    <source>
        <dbReference type="ARBA" id="ARBA00023212"/>
    </source>
</evidence>
<dbReference type="EMBL" id="JW870667">
    <property type="protein sequence ID" value="AFP03185.1"/>
    <property type="molecule type" value="mRNA"/>
</dbReference>
<evidence type="ECO:0000256" key="8">
    <source>
        <dbReference type="SAM" id="Coils"/>
    </source>
</evidence>
<dbReference type="GO" id="GO:0005814">
    <property type="term" value="C:centriole"/>
    <property type="evidence" value="ECO:0007669"/>
    <property type="project" value="UniProtKB-SubCell"/>
</dbReference>
<dbReference type="Gene3D" id="1.20.5.1180">
    <property type="entry name" value="Geminin coiled-coil domain"/>
    <property type="match status" value="1"/>
</dbReference>
<keyword evidence="4 8" id="KW-0175">Coiled coil</keyword>
<protein>
    <recommendedName>
        <fullName evidence="7">Centrosomal protein of 55 kDa</fullName>
    </recommendedName>
</protein>
<accession>V9KWT2</accession>
<sequence>MTSRNEKAAATVAAAAVAATGRLGQWKGGTSCETDLDKLRKENALLKKRLAEPSKAKSKVTDGERSRLLEKILSLETTKQKQIYALEQKDKEIQALKDQLSKSKCFAEVQSLRCQLAEKNKEDEKRECLFKSLTEDTENLKNKLTVITLKCQELENHTPTFQTQNEKASTQKTTAIQDQLKDALEKNQQWLVYDQQREAYVRGLLARVFELEQQVGLARQQHREDFRSEDQLLEDKQKYEKLLLAAKKDTEAQCAIGEQLRSELSELKKQYAEKKLIIKDLNVKLKVNQEAGKWKVDEEKKRAAETVQKLRSELESLKRQYEEEKRKSSDFFHQKLYEMCLSDSALYKNGEDDGRLGLRTSSNLLDNSFLECPKCKAQYPTSQHRDLLDHIDFCTN</sequence>
<proteinExistence type="evidence at transcript level"/>
<keyword evidence="5" id="KW-0206">Cytoskeleton</keyword>
<dbReference type="InterPro" id="IPR022008">
    <property type="entry name" value="EABR"/>
</dbReference>
<evidence type="ECO:0000256" key="6">
    <source>
        <dbReference type="ARBA" id="ARBA00055531"/>
    </source>
</evidence>
<dbReference type="GO" id="GO:0045184">
    <property type="term" value="P:establishment of protein localization"/>
    <property type="evidence" value="ECO:0007669"/>
    <property type="project" value="TreeGrafter"/>
</dbReference>
<comment type="subcellular location">
    <subcellularLocation>
        <location evidence="1">Cytoplasm</location>
        <location evidence="1">Cytoskeleton</location>
        <location evidence="1">Microtubule organizing center</location>
        <location evidence="1">Centrosome</location>
        <location evidence="1">Centriole</location>
    </subcellularLocation>
    <subcellularLocation>
        <location evidence="2">Midbody</location>
        <location evidence="2">Midbody ring</location>
    </subcellularLocation>
</comment>
<evidence type="ECO:0000313" key="10">
    <source>
        <dbReference type="EMBL" id="AFP03185.1"/>
    </source>
</evidence>
<dbReference type="Pfam" id="PF12180">
    <property type="entry name" value="EABR"/>
    <property type="match status" value="1"/>
</dbReference>
<feature type="domain" description="TSG101 and ALIX binding" evidence="9">
    <location>
        <begin position="177"/>
        <end position="210"/>
    </location>
</feature>
<reference evidence="10" key="1">
    <citation type="journal article" date="2014" name="Nature">
        <title>Elephant shark genome provides unique insights into gnathostome evolution.</title>
        <authorList>
            <consortium name="International Elephant Shark Genome Sequencing Consortium"/>
            <person name="Venkatesh B."/>
            <person name="Lee A.P."/>
            <person name="Ravi V."/>
            <person name="Maurya A.K."/>
            <person name="Lian M.M."/>
            <person name="Swann J.B."/>
            <person name="Ohta Y."/>
            <person name="Flajnik M.F."/>
            <person name="Sutoh Y."/>
            <person name="Kasahara M."/>
            <person name="Hoon S."/>
            <person name="Gangu V."/>
            <person name="Roy S.W."/>
            <person name="Irimia M."/>
            <person name="Korzh V."/>
            <person name="Kondrychyn I."/>
            <person name="Lim Z.W."/>
            <person name="Tay B.H."/>
            <person name="Tohari S."/>
            <person name="Kong K.W."/>
            <person name="Ho S."/>
            <person name="Lorente-Galdos B."/>
            <person name="Quilez J."/>
            <person name="Marques-Bonet T."/>
            <person name="Raney B.J."/>
            <person name="Ingham P.W."/>
            <person name="Tay A."/>
            <person name="Hillier L.W."/>
            <person name="Minx P."/>
            <person name="Boehm T."/>
            <person name="Wilson R.K."/>
            <person name="Brenner S."/>
            <person name="Warren W.C."/>
        </authorList>
    </citation>
    <scope>NUCLEOTIDE SEQUENCE</scope>
    <source>
        <tissue evidence="10">Testis</tissue>
    </source>
</reference>
<dbReference type="GO" id="GO:0000281">
    <property type="term" value="P:mitotic cytokinesis"/>
    <property type="evidence" value="ECO:0007669"/>
    <property type="project" value="InterPro"/>
</dbReference>
<comment type="function">
    <text evidence="6">Plays a role in mitotic exit and cytokinesis. Recruits PDCD6IP and TSG101 to midbody during cytokinesis. Required for successful completion of cytokinesis. Not required for microtubule nucleation. Plays a role in the development of the brain and kidney.</text>
</comment>
<evidence type="ECO:0000259" key="9">
    <source>
        <dbReference type="Pfam" id="PF12180"/>
    </source>
</evidence>
<keyword evidence="3" id="KW-0963">Cytoplasm</keyword>
<dbReference type="PANTHER" id="PTHR31838">
    <property type="entry name" value="CENTROSOMAL PROTEIN OF 55 KDA"/>
    <property type="match status" value="1"/>
</dbReference>
<dbReference type="AlphaFoldDB" id="V9KWT2"/>
<organism evidence="10">
    <name type="scientific">Callorhinchus milii</name>
    <name type="common">Ghost shark</name>
    <dbReference type="NCBI Taxonomy" id="7868"/>
    <lineage>
        <taxon>Eukaryota</taxon>
        <taxon>Metazoa</taxon>
        <taxon>Chordata</taxon>
        <taxon>Craniata</taxon>
        <taxon>Vertebrata</taxon>
        <taxon>Chondrichthyes</taxon>
        <taxon>Holocephali</taxon>
        <taxon>Chimaeriformes</taxon>
        <taxon>Callorhinchidae</taxon>
        <taxon>Callorhinchus</taxon>
    </lineage>
</organism>
<dbReference type="GO" id="GO:0090543">
    <property type="term" value="C:Flemming body"/>
    <property type="evidence" value="ECO:0007669"/>
    <property type="project" value="UniProtKB-SubCell"/>
</dbReference>
<evidence type="ECO:0000256" key="4">
    <source>
        <dbReference type="ARBA" id="ARBA00023054"/>
    </source>
</evidence>
<evidence type="ECO:0000256" key="3">
    <source>
        <dbReference type="ARBA" id="ARBA00022490"/>
    </source>
</evidence>